<evidence type="ECO:0008006" key="4">
    <source>
        <dbReference type="Google" id="ProtNLM"/>
    </source>
</evidence>
<name>A0A2I0L8Q3_PUNGR</name>
<evidence type="ECO:0000313" key="2">
    <source>
        <dbReference type="EMBL" id="PKI77030.1"/>
    </source>
</evidence>
<feature type="compositionally biased region" description="Polar residues" evidence="1">
    <location>
        <begin position="84"/>
        <end position="96"/>
    </location>
</feature>
<dbReference type="EMBL" id="PGOL01000105">
    <property type="protein sequence ID" value="PKI77030.1"/>
    <property type="molecule type" value="Genomic_DNA"/>
</dbReference>
<feature type="region of interest" description="Disordered" evidence="1">
    <location>
        <begin position="1"/>
        <end position="101"/>
    </location>
</feature>
<keyword evidence="3" id="KW-1185">Reference proteome</keyword>
<evidence type="ECO:0000313" key="3">
    <source>
        <dbReference type="Proteomes" id="UP000233551"/>
    </source>
</evidence>
<comment type="caution">
    <text evidence="2">The sequence shown here is derived from an EMBL/GenBank/DDBJ whole genome shotgun (WGS) entry which is preliminary data.</text>
</comment>
<dbReference type="Proteomes" id="UP000233551">
    <property type="component" value="Unassembled WGS sequence"/>
</dbReference>
<evidence type="ECO:0000256" key="1">
    <source>
        <dbReference type="SAM" id="MobiDB-lite"/>
    </source>
</evidence>
<reference evidence="2 3" key="1">
    <citation type="submission" date="2017-11" db="EMBL/GenBank/DDBJ databases">
        <title>De-novo sequencing of pomegranate (Punica granatum L.) genome.</title>
        <authorList>
            <person name="Akparov Z."/>
            <person name="Amiraslanov A."/>
            <person name="Hajiyeva S."/>
            <person name="Abbasov M."/>
            <person name="Kaur K."/>
            <person name="Hamwieh A."/>
            <person name="Solovyev V."/>
            <person name="Salamov A."/>
            <person name="Braich B."/>
            <person name="Kosarev P."/>
            <person name="Mahmoud A."/>
            <person name="Hajiyev E."/>
            <person name="Babayeva S."/>
            <person name="Izzatullayeva V."/>
            <person name="Mammadov A."/>
            <person name="Mammadov A."/>
            <person name="Sharifova S."/>
            <person name="Ojaghi J."/>
            <person name="Eynullazada K."/>
            <person name="Bayramov B."/>
            <person name="Abdulazimova A."/>
            <person name="Shahmuradov I."/>
        </authorList>
    </citation>
    <scope>NUCLEOTIDE SEQUENCE [LARGE SCALE GENOMIC DNA]</scope>
    <source>
        <strain evidence="3">cv. AG2017</strain>
        <tissue evidence="2">Leaf</tissue>
    </source>
</reference>
<gene>
    <name evidence="2" type="ORF">CRG98_002533</name>
</gene>
<feature type="compositionally biased region" description="Polar residues" evidence="1">
    <location>
        <begin position="27"/>
        <end position="37"/>
    </location>
</feature>
<feature type="compositionally biased region" description="Polar residues" evidence="1">
    <location>
        <begin position="59"/>
        <end position="77"/>
    </location>
</feature>
<organism evidence="2 3">
    <name type="scientific">Punica granatum</name>
    <name type="common">Pomegranate</name>
    <dbReference type="NCBI Taxonomy" id="22663"/>
    <lineage>
        <taxon>Eukaryota</taxon>
        <taxon>Viridiplantae</taxon>
        <taxon>Streptophyta</taxon>
        <taxon>Embryophyta</taxon>
        <taxon>Tracheophyta</taxon>
        <taxon>Spermatophyta</taxon>
        <taxon>Magnoliopsida</taxon>
        <taxon>eudicotyledons</taxon>
        <taxon>Gunneridae</taxon>
        <taxon>Pentapetalae</taxon>
        <taxon>rosids</taxon>
        <taxon>malvids</taxon>
        <taxon>Myrtales</taxon>
        <taxon>Lythraceae</taxon>
        <taxon>Punica</taxon>
    </lineage>
</organism>
<dbReference type="AlphaFoldDB" id="A0A2I0L8Q3"/>
<proteinExistence type="predicted"/>
<protein>
    <recommendedName>
        <fullName evidence="4">Reverse transcriptase Ty1/copia-type domain-containing protein</fullName>
    </recommendedName>
</protein>
<accession>A0A2I0L8Q3</accession>
<sequence>MQSPSIGPAPQFSPVRTGVGPDAADPNTGSNQSGSDNSDPHDAPIPLDRSAPAKAPHTEPNQLDQPASDSAGYSSPCSRHCPRENTSASQQTNANGSVKRYNPRLTRFSQVEGIDFHRTYTSIAKLVSVGRLLKVVVARGWELHYLDVNNAFSTWRSRQRSPYVFAIGFLLPVQTSCVVSKSVYTDYDKLLAIGIKENRNGRKGRDCQSATPACKLNRNSDLEYLVNSARPLYQGRRYPWRMPATSVEGSGPPIGDPDPSFPFDFLSRIKMKKMTS</sequence>
<dbReference type="STRING" id="22663.A0A2I0L8Q3"/>